<reference evidence="1 2" key="1">
    <citation type="submission" date="2024-09" db="EMBL/GenBank/DDBJ databases">
        <title>Chromosome-scale assembly of Riccia sorocarpa.</title>
        <authorList>
            <person name="Paukszto L."/>
        </authorList>
    </citation>
    <scope>NUCLEOTIDE SEQUENCE [LARGE SCALE GENOMIC DNA]</scope>
    <source>
        <strain evidence="1">LP-2024</strain>
        <tissue evidence="1">Aerial parts of the thallus</tissue>
    </source>
</reference>
<organism evidence="1 2">
    <name type="scientific">Riccia sorocarpa</name>
    <dbReference type="NCBI Taxonomy" id="122646"/>
    <lineage>
        <taxon>Eukaryota</taxon>
        <taxon>Viridiplantae</taxon>
        <taxon>Streptophyta</taxon>
        <taxon>Embryophyta</taxon>
        <taxon>Marchantiophyta</taxon>
        <taxon>Marchantiopsida</taxon>
        <taxon>Marchantiidae</taxon>
        <taxon>Marchantiales</taxon>
        <taxon>Ricciaceae</taxon>
        <taxon>Riccia</taxon>
    </lineage>
</organism>
<dbReference type="PANTHER" id="PTHR33977">
    <property type="entry name" value="ZINC ION BINDING PROTEIN"/>
    <property type="match status" value="1"/>
</dbReference>
<name>A0ABD3HGB4_9MARC</name>
<comment type="caution">
    <text evidence="1">The sequence shown here is derived from an EMBL/GenBank/DDBJ whole genome shotgun (WGS) entry which is preliminary data.</text>
</comment>
<accession>A0ABD3HGB4</accession>
<protein>
    <submittedName>
        <fullName evidence="1">Uncharacterized protein</fullName>
    </submittedName>
</protein>
<dbReference type="PANTHER" id="PTHR33977:SF1">
    <property type="entry name" value="ZINC ION BINDING PROTEIN"/>
    <property type="match status" value="1"/>
</dbReference>
<evidence type="ECO:0000313" key="2">
    <source>
        <dbReference type="Proteomes" id="UP001633002"/>
    </source>
</evidence>
<dbReference type="EMBL" id="JBJQOH010000003">
    <property type="protein sequence ID" value="KAL3690648.1"/>
    <property type="molecule type" value="Genomic_DNA"/>
</dbReference>
<keyword evidence="2" id="KW-1185">Reference proteome</keyword>
<dbReference type="AlphaFoldDB" id="A0ABD3HGB4"/>
<proteinExistence type="predicted"/>
<evidence type="ECO:0000313" key="1">
    <source>
        <dbReference type="EMBL" id="KAL3690648.1"/>
    </source>
</evidence>
<dbReference type="Proteomes" id="UP001633002">
    <property type="component" value="Unassembled WGS sequence"/>
</dbReference>
<gene>
    <name evidence="1" type="ORF">R1sor_004299</name>
</gene>
<sequence length="324" mass="37149">MIINPLQQTELTGSHFHVYLFEARKEIVLIKWTSRAHLDKTGKPCHGLHDSSALAGKAVVAPRLSKRCRDYVERMLRTGVEPREILNFHVKEMRRNYGEVTDEKTIWHRDLQLTTKDVDNIRARLRKLMHNYHPDDAIATKMWVEQNSEKVIYYQGGNQENGVPFMLVVATDWMLKNLASLGHGNALVRAMWESIGSDSVIAAHAAVMLTDVSEKVKMLLARRSSLDDVTIEPFTSLPGTDNSLKRKPDFLERHFQRTEGRKRQTEVSSQALTQLEVSVPQFIRKVQPRESMQQQLDGRALLSMDLNAIPIEYTTDVLPAKRRK</sequence>